<feature type="compositionally biased region" description="Basic and acidic residues" evidence="1">
    <location>
        <begin position="1"/>
        <end position="24"/>
    </location>
</feature>
<dbReference type="Proteomes" id="UP000078542">
    <property type="component" value="Unassembled WGS sequence"/>
</dbReference>
<organism evidence="2 3">
    <name type="scientific">Cyphomyrmex costatus</name>
    <dbReference type="NCBI Taxonomy" id="456900"/>
    <lineage>
        <taxon>Eukaryota</taxon>
        <taxon>Metazoa</taxon>
        <taxon>Ecdysozoa</taxon>
        <taxon>Arthropoda</taxon>
        <taxon>Hexapoda</taxon>
        <taxon>Insecta</taxon>
        <taxon>Pterygota</taxon>
        <taxon>Neoptera</taxon>
        <taxon>Endopterygota</taxon>
        <taxon>Hymenoptera</taxon>
        <taxon>Apocrita</taxon>
        <taxon>Aculeata</taxon>
        <taxon>Formicoidea</taxon>
        <taxon>Formicidae</taxon>
        <taxon>Myrmicinae</taxon>
        <taxon>Cyphomyrmex</taxon>
    </lineage>
</organism>
<feature type="non-terminal residue" evidence="2">
    <location>
        <position position="1"/>
    </location>
</feature>
<evidence type="ECO:0000313" key="2">
    <source>
        <dbReference type="EMBL" id="KYN06519.1"/>
    </source>
</evidence>
<keyword evidence="3" id="KW-1185">Reference proteome</keyword>
<feature type="region of interest" description="Disordered" evidence="1">
    <location>
        <begin position="86"/>
        <end position="106"/>
    </location>
</feature>
<dbReference type="AlphaFoldDB" id="A0A195D2B1"/>
<evidence type="ECO:0000256" key="1">
    <source>
        <dbReference type="SAM" id="MobiDB-lite"/>
    </source>
</evidence>
<protein>
    <submittedName>
        <fullName evidence="2">Uncharacterized protein</fullName>
    </submittedName>
</protein>
<name>A0A195D2B1_9HYME</name>
<feature type="region of interest" description="Disordered" evidence="1">
    <location>
        <begin position="1"/>
        <end position="34"/>
    </location>
</feature>
<reference evidence="2 3" key="1">
    <citation type="submission" date="2016-03" db="EMBL/GenBank/DDBJ databases">
        <title>Cyphomyrmex costatus WGS genome.</title>
        <authorList>
            <person name="Nygaard S."/>
            <person name="Hu H."/>
            <person name="Boomsma J."/>
            <person name="Zhang G."/>
        </authorList>
    </citation>
    <scope>NUCLEOTIDE SEQUENCE [LARGE SCALE GENOMIC DNA]</scope>
    <source>
        <strain evidence="2">MS0001</strain>
        <tissue evidence="2">Whole body</tissue>
    </source>
</reference>
<sequence>RTNEAPREGTWKGRRGRERERGRESEEEAYGRTVRTIHTSDVSERMRPSQSDVRREYKSRRVIHPSVRWLRQCAAVARCTYAHARETGRASTHRCGRTRPPRRSKRSLSLSLSSSCFSSFSYTAVCSSAFRFPSSSLFSPPCSSLSLRTPAPSSPPPPLTPSKHPLIRTKRNHAKNSDSEVIFHPVIRELLVLVSLLSWSLLSFAIRIQNDYTSSSRTLTQID</sequence>
<proteinExistence type="predicted"/>
<evidence type="ECO:0000313" key="3">
    <source>
        <dbReference type="Proteomes" id="UP000078542"/>
    </source>
</evidence>
<dbReference type="EMBL" id="KQ977004">
    <property type="protein sequence ID" value="KYN06519.1"/>
    <property type="molecule type" value="Genomic_DNA"/>
</dbReference>
<gene>
    <name evidence="2" type="ORF">ALC62_02598</name>
</gene>
<feature type="compositionally biased region" description="Basic residues" evidence="1">
    <location>
        <begin position="91"/>
        <end position="106"/>
    </location>
</feature>
<accession>A0A195D2B1</accession>